<accession>M5G9D9</accession>
<dbReference type="EMBL" id="JH795857">
    <property type="protein sequence ID" value="EJU04845.1"/>
    <property type="molecule type" value="Genomic_DNA"/>
</dbReference>
<keyword evidence="2" id="KW-0732">Signal</keyword>
<dbReference type="OrthoDB" id="195231at2759"/>
<dbReference type="OMA" id="CMWANAT"/>
<organism evidence="3 4">
    <name type="scientific">Dacryopinax primogenitus (strain DJM 731)</name>
    <name type="common">Brown rot fungus</name>
    <dbReference type="NCBI Taxonomy" id="1858805"/>
    <lineage>
        <taxon>Eukaryota</taxon>
        <taxon>Fungi</taxon>
        <taxon>Dikarya</taxon>
        <taxon>Basidiomycota</taxon>
        <taxon>Agaricomycotina</taxon>
        <taxon>Dacrymycetes</taxon>
        <taxon>Dacrymycetales</taxon>
        <taxon>Dacrymycetaceae</taxon>
        <taxon>Dacryopinax</taxon>
    </lineage>
</organism>
<proteinExistence type="predicted"/>
<dbReference type="HOGENOM" id="CLU_054233_0_0_1"/>
<protein>
    <submittedName>
        <fullName evidence="3">Uncharacterized protein</fullName>
    </submittedName>
</protein>
<dbReference type="RefSeq" id="XP_040631739.1">
    <property type="nucleotide sequence ID" value="XM_040775725.1"/>
</dbReference>
<name>M5G9D9_DACPD</name>
<evidence type="ECO:0000313" key="3">
    <source>
        <dbReference type="EMBL" id="EJU04845.1"/>
    </source>
</evidence>
<dbReference type="Proteomes" id="UP000030653">
    <property type="component" value="Unassembled WGS sequence"/>
</dbReference>
<reference evidence="3 4" key="1">
    <citation type="journal article" date="2012" name="Science">
        <title>The Paleozoic origin of enzymatic lignin decomposition reconstructed from 31 fungal genomes.</title>
        <authorList>
            <person name="Floudas D."/>
            <person name="Binder M."/>
            <person name="Riley R."/>
            <person name="Barry K."/>
            <person name="Blanchette R.A."/>
            <person name="Henrissat B."/>
            <person name="Martinez A.T."/>
            <person name="Otillar R."/>
            <person name="Spatafora J.W."/>
            <person name="Yadav J.S."/>
            <person name="Aerts A."/>
            <person name="Benoit I."/>
            <person name="Boyd A."/>
            <person name="Carlson A."/>
            <person name="Copeland A."/>
            <person name="Coutinho P.M."/>
            <person name="de Vries R.P."/>
            <person name="Ferreira P."/>
            <person name="Findley K."/>
            <person name="Foster B."/>
            <person name="Gaskell J."/>
            <person name="Glotzer D."/>
            <person name="Gorecki P."/>
            <person name="Heitman J."/>
            <person name="Hesse C."/>
            <person name="Hori C."/>
            <person name="Igarashi K."/>
            <person name="Jurgens J.A."/>
            <person name="Kallen N."/>
            <person name="Kersten P."/>
            <person name="Kohler A."/>
            <person name="Kuees U."/>
            <person name="Kumar T.K.A."/>
            <person name="Kuo A."/>
            <person name="LaButti K."/>
            <person name="Larrondo L.F."/>
            <person name="Lindquist E."/>
            <person name="Ling A."/>
            <person name="Lombard V."/>
            <person name="Lucas S."/>
            <person name="Lundell T."/>
            <person name="Martin R."/>
            <person name="McLaughlin D.J."/>
            <person name="Morgenstern I."/>
            <person name="Morin E."/>
            <person name="Murat C."/>
            <person name="Nagy L.G."/>
            <person name="Nolan M."/>
            <person name="Ohm R.A."/>
            <person name="Patyshakuliyeva A."/>
            <person name="Rokas A."/>
            <person name="Ruiz-Duenas F.J."/>
            <person name="Sabat G."/>
            <person name="Salamov A."/>
            <person name="Samejima M."/>
            <person name="Schmutz J."/>
            <person name="Slot J.C."/>
            <person name="St John F."/>
            <person name="Stenlid J."/>
            <person name="Sun H."/>
            <person name="Sun S."/>
            <person name="Syed K."/>
            <person name="Tsang A."/>
            <person name="Wiebenga A."/>
            <person name="Young D."/>
            <person name="Pisabarro A."/>
            <person name="Eastwood D.C."/>
            <person name="Martin F."/>
            <person name="Cullen D."/>
            <person name="Grigoriev I.V."/>
            <person name="Hibbett D.S."/>
        </authorList>
    </citation>
    <scope>NUCLEOTIDE SEQUENCE [LARGE SCALE GENOMIC DNA]</scope>
    <source>
        <strain evidence="3 4">DJM-731 SS1</strain>
    </source>
</reference>
<dbReference type="AlphaFoldDB" id="M5G9D9"/>
<keyword evidence="1" id="KW-1133">Transmembrane helix</keyword>
<evidence type="ECO:0000256" key="2">
    <source>
        <dbReference type="SAM" id="SignalP"/>
    </source>
</evidence>
<keyword evidence="1" id="KW-0812">Transmembrane</keyword>
<feature type="transmembrane region" description="Helical" evidence="1">
    <location>
        <begin position="234"/>
        <end position="255"/>
    </location>
</feature>
<feature type="chain" id="PRO_5004067550" evidence="2">
    <location>
        <begin position="22"/>
        <end position="366"/>
    </location>
</feature>
<gene>
    <name evidence="3" type="ORF">DACRYDRAFT_63093</name>
</gene>
<evidence type="ECO:0000313" key="4">
    <source>
        <dbReference type="Proteomes" id="UP000030653"/>
    </source>
</evidence>
<sequence length="366" mass="39562">MGLLPHSLLLLLLSIPLQTAAAGLGTVPINGTCNILNNGLDPDTHRFVTDCDATGYCTAQGTCQPKGCRRDVFAFGYGSTPQPPFCPDGTFCPDEEDACQPLLAVGKPCQLDRDDECAPPPNWQDLSSSMNSNGSICLSFVCQYQNATLGSACMVENVAYTGFESSGATFVQVVSRDNCKTPQYYCDGVQRVCLHVKPVGQACTGNKECGSYHCENGVCDLAPGVPREVSAWEYVVTGIGILAVMTGTLVGLWILHRRQRDSRRAEIAAYWREQTSYRNSLFALHHAHPTLSRPNTMYALAPTTPSVSSFTDTDTLRGREGWTMSSEESKVDLVGGSTVVVTPADDGKATVKETGPEKRRDWTALI</sequence>
<keyword evidence="1" id="KW-0472">Membrane</keyword>
<feature type="signal peptide" evidence="2">
    <location>
        <begin position="1"/>
        <end position="21"/>
    </location>
</feature>
<evidence type="ECO:0000256" key="1">
    <source>
        <dbReference type="SAM" id="Phobius"/>
    </source>
</evidence>
<dbReference type="STRING" id="1858805.M5G9D9"/>
<dbReference type="GeneID" id="63690787"/>
<keyword evidence="4" id="KW-1185">Reference proteome</keyword>